<dbReference type="AlphaFoldDB" id="A0AAV8YNP3"/>
<dbReference type="Proteomes" id="UP001162162">
    <property type="component" value="Unassembled WGS sequence"/>
</dbReference>
<gene>
    <name evidence="2" type="ORF">NQ318_017244</name>
</gene>
<sequence length="109" mass="12634">MLSIFVLVQNSLAYNGTIPMILRGAWFSWENGKNTLTELDPTTMTKRGVCIDVKDDYHVNYTMLFKNEESCYTCVKFLVRTVNVLEKMERHQKLILLTLPKLLRCSPMA</sequence>
<name>A0AAV8YNP3_9CUCU</name>
<evidence type="ECO:0000313" key="2">
    <source>
        <dbReference type="EMBL" id="KAJ8952350.1"/>
    </source>
</evidence>
<dbReference type="Pfam" id="PF23071">
    <property type="entry name" value="DUF7044"/>
    <property type="match status" value="1"/>
</dbReference>
<comment type="caution">
    <text evidence="2">The sequence shown here is derived from an EMBL/GenBank/DDBJ whole genome shotgun (WGS) entry which is preliminary data.</text>
</comment>
<accession>A0AAV8YNP3</accession>
<feature type="domain" description="DUF7044" evidence="1">
    <location>
        <begin position="17"/>
        <end position="90"/>
    </location>
</feature>
<evidence type="ECO:0000313" key="3">
    <source>
        <dbReference type="Proteomes" id="UP001162162"/>
    </source>
</evidence>
<dbReference type="EMBL" id="JAPWTK010000070">
    <property type="protein sequence ID" value="KAJ8952350.1"/>
    <property type="molecule type" value="Genomic_DNA"/>
</dbReference>
<reference evidence="2" key="1">
    <citation type="journal article" date="2023" name="Insect Mol. Biol.">
        <title>Genome sequencing provides insights into the evolution of gene families encoding plant cell wall-degrading enzymes in longhorned beetles.</title>
        <authorList>
            <person name="Shin N.R."/>
            <person name="Okamura Y."/>
            <person name="Kirsch R."/>
            <person name="Pauchet Y."/>
        </authorList>
    </citation>
    <scope>NUCLEOTIDE SEQUENCE</scope>
    <source>
        <strain evidence="2">AMC_N1</strain>
    </source>
</reference>
<evidence type="ECO:0000259" key="1">
    <source>
        <dbReference type="Pfam" id="PF23071"/>
    </source>
</evidence>
<organism evidence="2 3">
    <name type="scientific">Aromia moschata</name>
    <dbReference type="NCBI Taxonomy" id="1265417"/>
    <lineage>
        <taxon>Eukaryota</taxon>
        <taxon>Metazoa</taxon>
        <taxon>Ecdysozoa</taxon>
        <taxon>Arthropoda</taxon>
        <taxon>Hexapoda</taxon>
        <taxon>Insecta</taxon>
        <taxon>Pterygota</taxon>
        <taxon>Neoptera</taxon>
        <taxon>Endopterygota</taxon>
        <taxon>Coleoptera</taxon>
        <taxon>Polyphaga</taxon>
        <taxon>Cucujiformia</taxon>
        <taxon>Chrysomeloidea</taxon>
        <taxon>Cerambycidae</taxon>
        <taxon>Cerambycinae</taxon>
        <taxon>Callichromatini</taxon>
        <taxon>Aromia</taxon>
    </lineage>
</organism>
<proteinExistence type="predicted"/>
<keyword evidence="3" id="KW-1185">Reference proteome</keyword>
<dbReference type="InterPro" id="IPR055472">
    <property type="entry name" value="DUF7044"/>
</dbReference>
<protein>
    <recommendedName>
        <fullName evidence="1">DUF7044 domain-containing protein</fullName>
    </recommendedName>
</protein>